<name>A0A7C2M9G1_9FLAO</name>
<sequence>MAFAFSASAQETETQQDTTKTGYSLGRIELPRPNSIVASYEYDPILDRYVYRETLGNFNISAPLILTPEEYEELVMQEEMKNYFQQKIDALSGRKEGSEEEQKDLLPGFYVNSDFFQNIFGGGEIELIPQGSVALDLGILYSKRDNPAFSPRNRRTFTFDFDQRIQLSLLGNIGERLRVTANYDTESTFDFQNQLKLEYTPTEDDIIRKIEVGNI</sequence>
<proteinExistence type="predicted"/>
<feature type="region of interest" description="Disordered" evidence="1">
    <location>
        <begin position="1"/>
        <end position="26"/>
    </location>
</feature>
<feature type="non-terminal residue" evidence="3">
    <location>
        <position position="215"/>
    </location>
</feature>
<evidence type="ECO:0000256" key="1">
    <source>
        <dbReference type="SAM" id="MobiDB-lite"/>
    </source>
</evidence>
<dbReference type="EMBL" id="DSEE01000508">
    <property type="protein sequence ID" value="HER40959.1"/>
    <property type="molecule type" value="Genomic_DNA"/>
</dbReference>
<feature type="compositionally biased region" description="Low complexity" evidence="1">
    <location>
        <begin position="10"/>
        <end position="21"/>
    </location>
</feature>
<organism evidence="3">
    <name type="scientific">Salinimicrobium catena</name>
    <dbReference type="NCBI Taxonomy" id="390640"/>
    <lineage>
        <taxon>Bacteria</taxon>
        <taxon>Pseudomonadati</taxon>
        <taxon>Bacteroidota</taxon>
        <taxon>Flavobacteriia</taxon>
        <taxon>Flavobacteriales</taxon>
        <taxon>Flavobacteriaceae</taxon>
        <taxon>Salinimicrobium</taxon>
    </lineage>
</organism>
<gene>
    <name evidence="3" type="primary">sprA</name>
    <name evidence="3" type="ORF">ENO10_07045</name>
</gene>
<protein>
    <submittedName>
        <fullName evidence="3">Cell surface protein SprA</fullName>
    </submittedName>
</protein>
<reference evidence="3" key="1">
    <citation type="journal article" date="2020" name="mSystems">
        <title>Genome- and Community-Level Interaction Insights into Carbon Utilization and Element Cycling Functions of Hydrothermarchaeota in Hydrothermal Sediment.</title>
        <authorList>
            <person name="Zhou Z."/>
            <person name="Liu Y."/>
            <person name="Xu W."/>
            <person name="Pan J."/>
            <person name="Luo Z.H."/>
            <person name="Li M."/>
        </authorList>
    </citation>
    <scope>NUCLEOTIDE SEQUENCE [LARGE SCALE GENOMIC DNA]</scope>
    <source>
        <strain evidence="3">SpSt-1235</strain>
    </source>
</reference>
<accession>A0A7C2M9G1</accession>
<dbReference type="InterPro" id="IPR026377">
    <property type="entry name" value="Cell_surface_SprA"/>
</dbReference>
<evidence type="ECO:0000313" key="3">
    <source>
        <dbReference type="EMBL" id="HER40959.1"/>
    </source>
</evidence>
<dbReference type="InterPro" id="IPR025684">
    <property type="entry name" value="SprA_N_dom"/>
</dbReference>
<comment type="caution">
    <text evidence="3">The sequence shown here is derived from an EMBL/GenBank/DDBJ whole genome shotgun (WGS) entry which is preliminary data.</text>
</comment>
<dbReference type="AlphaFoldDB" id="A0A7C2M9G1"/>
<feature type="domain" description="Gliding motility protein SprA N-terminal" evidence="2">
    <location>
        <begin position="36"/>
        <end position="215"/>
    </location>
</feature>
<dbReference type="NCBIfam" id="TIGR04189">
    <property type="entry name" value="surface_SprA"/>
    <property type="match status" value="1"/>
</dbReference>
<dbReference type="Proteomes" id="UP000885753">
    <property type="component" value="Unassembled WGS sequence"/>
</dbReference>
<evidence type="ECO:0000259" key="2">
    <source>
        <dbReference type="Pfam" id="PF14349"/>
    </source>
</evidence>
<dbReference type="Pfam" id="PF14349">
    <property type="entry name" value="SprA_N"/>
    <property type="match status" value="1"/>
</dbReference>